<dbReference type="Gene3D" id="3.40.50.1820">
    <property type="entry name" value="alpha/beta hydrolase"/>
    <property type="match status" value="1"/>
</dbReference>
<accession>A0A642VD12</accession>
<feature type="domain" description="Dienelactone hydrolase" evidence="1">
    <location>
        <begin position="31"/>
        <end position="239"/>
    </location>
</feature>
<dbReference type="AlphaFoldDB" id="A0A642VD12"/>
<dbReference type="PANTHER" id="PTHR17630:SF44">
    <property type="entry name" value="PROTEIN AIM2"/>
    <property type="match status" value="1"/>
</dbReference>
<protein>
    <recommendedName>
        <fullName evidence="1">Dienelactone hydrolase domain-containing protein</fullName>
    </recommendedName>
</protein>
<dbReference type="VEuPathDB" id="FungiDB:TRICI_000603"/>
<evidence type="ECO:0000259" key="1">
    <source>
        <dbReference type="Pfam" id="PF01738"/>
    </source>
</evidence>
<dbReference type="Proteomes" id="UP000761534">
    <property type="component" value="Unassembled WGS sequence"/>
</dbReference>
<evidence type="ECO:0000313" key="3">
    <source>
        <dbReference type="Proteomes" id="UP000761534"/>
    </source>
</evidence>
<evidence type="ECO:0000313" key="2">
    <source>
        <dbReference type="EMBL" id="KAA8917265.1"/>
    </source>
</evidence>
<gene>
    <name evidence="2" type="ORF">TRICI_000603</name>
</gene>
<keyword evidence="3" id="KW-1185">Reference proteome</keyword>
<dbReference type="OrthoDB" id="17560at2759"/>
<dbReference type="Pfam" id="PF01738">
    <property type="entry name" value="DLH"/>
    <property type="match status" value="1"/>
</dbReference>
<dbReference type="PANTHER" id="PTHR17630">
    <property type="entry name" value="DIENELACTONE HYDROLASE"/>
    <property type="match status" value="1"/>
</dbReference>
<organism evidence="2 3">
    <name type="scientific">Trichomonascus ciferrii</name>
    <dbReference type="NCBI Taxonomy" id="44093"/>
    <lineage>
        <taxon>Eukaryota</taxon>
        <taxon>Fungi</taxon>
        <taxon>Dikarya</taxon>
        <taxon>Ascomycota</taxon>
        <taxon>Saccharomycotina</taxon>
        <taxon>Dipodascomycetes</taxon>
        <taxon>Dipodascales</taxon>
        <taxon>Trichomonascaceae</taxon>
        <taxon>Trichomonascus</taxon>
        <taxon>Trichomonascus ciferrii complex</taxon>
    </lineage>
</organism>
<proteinExistence type="predicted"/>
<name>A0A642VD12_9ASCO</name>
<comment type="caution">
    <text evidence="2">The sequence shown here is derived from an EMBL/GenBank/DDBJ whole genome shotgun (WGS) entry which is preliminary data.</text>
</comment>
<dbReference type="SUPFAM" id="SSF53474">
    <property type="entry name" value="alpha/beta-Hydrolases"/>
    <property type="match status" value="1"/>
</dbReference>
<dbReference type="InterPro" id="IPR002925">
    <property type="entry name" value="Dienelactn_hydro"/>
</dbReference>
<dbReference type="InterPro" id="IPR029058">
    <property type="entry name" value="AB_hydrolase_fold"/>
</dbReference>
<sequence length="244" mass="26589">MASNPAGKCCTEGFKYEGEAAGSLKTIGGYEAYVTGPETSDKVVLQITDVFGHSFINNQLLADEFGKAGYKVIVPDLFNNDPAPPNPGSDFDLKRDWFPKHGFDTARVVTDKVLEAIKAELKPKFIAATGYCYGAKLAVQYSGEKAVDAIGCAHPSFVTIDEVKAIKTPIILAAAETDSIYTDDLRLESEKILKEIGATYFLTRASGVSHGFAVRGDPNDKMQAFARKKACQDFIQWFDFCSTQ</sequence>
<dbReference type="GO" id="GO:0016787">
    <property type="term" value="F:hydrolase activity"/>
    <property type="evidence" value="ECO:0007669"/>
    <property type="project" value="InterPro"/>
</dbReference>
<dbReference type="EMBL" id="SWFS01000052">
    <property type="protein sequence ID" value="KAA8917265.1"/>
    <property type="molecule type" value="Genomic_DNA"/>
</dbReference>
<reference evidence="2" key="1">
    <citation type="journal article" date="2019" name="G3 (Bethesda)">
        <title>Genome Assemblies of Two Rare Opportunistic Yeast Pathogens: Diutina rugosa (syn. Candida rugosa) and Trichomonascus ciferrii (syn. Candida ciferrii).</title>
        <authorList>
            <person name="Mixao V."/>
            <person name="Saus E."/>
            <person name="Hansen A.P."/>
            <person name="Lass-Florl C."/>
            <person name="Gabaldon T."/>
        </authorList>
    </citation>
    <scope>NUCLEOTIDE SEQUENCE</scope>
    <source>
        <strain evidence="2">CBS 4856</strain>
    </source>
</reference>